<accession>A0A016S963</accession>
<comment type="caution">
    <text evidence="1">The sequence shown here is derived from an EMBL/GenBank/DDBJ whole genome shotgun (WGS) entry which is preliminary data.</text>
</comment>
<sequence>MTRVRRRPKVCKRLRTGRQMEKRSFCSHHVPSCVFYPRLWLDAPLHSLLFVHADCYQWITHNKQGIISHFLCSSQVESVTYSYNLIFHSRK</sequence>
<keyword evidence="2" id="KW-1185">Reference proteome</keyword>
<gene>
    <name evidence="1" type="primary">Acey_s0270.g854</name>
    <name evidence="1" type="ORF">Y032_0270g854</name>
</gene>
<protein>
    <submittedName>
        <fullName evidence="1">Uncharacterized protein</fullName>
    </submittedName>
</protein>
<name>A0A016S963_9BILA</name>
<organism evidence="1 2">
    <name type="scientific">Ancylostoma ceylanicum</name>
    <dbReference type="NCBI Taxonomy" id="53326"/>
    <lineage>
        <taxon>Eukaryota</taxon>
        <taxon>Metazoa</taxon>
        <taxon>Ecdysozoa</taxon>
        <taxon>Nematoda</taxon>
        <taxon>Chromadorea</taxon>
        <taxon>Rhabditida</taxon>
        <taxon>Rhabditina</taxon>
        <taxon>Rhabditomorpha</taxon>
        <taxon>Strongyloidea</taxon>
        <taxon>Ancylostomatidae</taxon>
        <taxon>Ancylostomatinae</taxon>
        <taxon>Ancylostoma</taxon>
    </lineage>
</organism>
<evidence type="ECO:0000313" key="1">
    <source>
        <dbReference type="EMBL" id="EYB86971.1"/>
    </source>
</evidence>
<evidence type="ECO:0000313" key="2">
    <source>
        <dbReference type="Proteomes" id="UP000024635"/>
    </source>
</evidence>
<dbReference type="EMBL" id="JARK01001606">
    <property type="protein sequence ID" value="EYB86971.1"/>
    <property type="molecule type" value="Genomic_DNA"/>
</dbReference>
<proteinExistence type="predicted"/>
<reference evidence="2" key="1">
    <citation type="journal article" date="2015" name="Nat. Genet.">
        <title>The genome and transcriptome of the zoonotic hookworm Ancylostoma ceylanicum identify infection-specific gene families.</title>
        <authorList>
            <person name="Schwarz E.M."/>
            <person name="Hu Y."/>
            <person name="Antoshechkin I."/>
            <person name="Miller M.M."/>
            <person name="Sternberg P.W."/>
            <person name="Aroian R.V."/>
        </authorList>
    </citation>
    <scope>NUCLEOTIDE SEQUENCE</scope>
    <source>
        <strain evidence="2">HY135</strain>
    </source>
</reference>
<dbReference type="Proteomes" id="UP000024635">
    <property type="component" value="Unassembled WGS sequence"/>
</dbReference>
<dbReference type="AlphaFoldDB" id="A0A016S963"/>